<name>A0A481MSN2_9ANNE</name>
<dbReference type="Pfam" id="PF01273">
    <property type="entry name" value="LBP_BPI_CETP"/>
    <property type="match status" value="1"/>
</dbReference>
<dbReference type="Gene3D" id="3.15.20.10">
    <property type="entry name" value="Bactericidal permeability-increasing protein, domain 2"/>
    <property type="match status" value="1"/>
</dbReference>
<organism evidence="7">
    <name type="scientific">Perinereis linea</name>
    <dbReference type="NCBI Taxonomy" id="2507842"/>
    <lineage>
        <taxon>Eukaryota</taxon>
        <taxon>Metazoa</taxon>
        <taxon>Spiralia</taxon>
        <taxon>Lophotrochozoa</taxon>
        <taxon>Annelida</taxon>
        <taxon>Polychaeta</taxon>
        <taxon>Errantia</taxon>
        <taxon>Phyllodocida</taxon>
        <taxon>Nereididae</taxon>
        <taxon>Perinereis</taxon>
    </lineage>
</organism>
<evidence type="ECO:0000259" key="5">
    <source>
        <dbReference type="SMART" id="SM00328"/>
    </source>
</evidence>
<dbReference type="PANTHER" id="PTHR10504">
    <property type="entry name" value="BACTERICIDAL PERMEABILITY-INCREASING BPI PROTEIN-RELATED"/>
    <property type="match status" value="1"/>
</dbReference>
<proteinExistence type="evidence at transcript level"/>
<dbReference type="PANTHER" id="PTHR10504:SF131">
    <property type="entry name" value="BPI2 DOMAIN-CONTAINING PROTEIN"/>
    <property type="match status" value="1"/>
</dbReference>
<reference evidence="7" key="1">
    <citation type="submission" date="2018-04" db="EMBL/GenBank/DDBJ databases">
        <authorList>
            <person name="Bae J.-S."/>
            <person name="Park C.-I."/>
        </authorList>
    </citation>
    <scope>NUCLEOTIDE SEQUENCE</scope>
</reference>
<dbReference type="EMBL" id="MH181388">
    <property type="protein sequence ID" value="QAU32336.1"/>
    <property type="molecule type" value="mRNA"/>
</dbReference>
<feature type="domain" description="Lipid-binding serum glycoprotein C-terminal" evidence="6">
    <location>
        <begin position="269"/>
        <end position="484"/>
    </location>
</feature>
<dbReference type="SUPFAM" id="SSF55394">
    <property type="entry name" value="Bactericidal permeability-increasing protein, BPI"/>
    <property type="match status" value="2"/>
</dbReference>
<evidence type="ECO:0000256" key="3">
    <source>
        <dbReference type="ARBA" id="ARBA00023180"/>
    </source>
</evidence>
<keyword evidence="3" id="KW-0325">Glycoprotein</keyword>
<dbReference type="GO" id="GO:0005615">
    <property type="term" value="C:extracellular space"/>
    <property type="evidence" value="ECO:0007669"/>
    <property type="project" value="TreeGrafter"/>
</dbReference>
<dbReference type="InterPro" id="IPR017943">
    <property type="entry name" value="Bactericidal_perm-incr_a/b_dom"/>
</dbReference>
<dbReference type="InterPro" id="IPR001124">
    <property type="entry name" value="Lipid-bd_serum_glycop_C"/>
</dbReference>
<dbReference type="InterPro" id="IPR032942">
    <property type="entry name" value="BPI/LBP/Plunc"/>
</dbReference>
<dbReference type="Pfam" id="PF02886">
    <property type="entry name" value="LBP_BPI_CETP_C"/>
    <property type="match status" value="1"/>
</dbReference>
<dbReference type="FunFam" id="3.15.10.10:FF:000001">
    <property type="entry name" value="phospholipid transfer protein-like"/>
    <property type="match status" value="1"/>
</dbReference>
<dbReference type="SMART" id="SM00328">
    <property type="entry name" value="BPI1"/>
    <property type="match status" value="1"/>
</dbReference>
<keyword evidence="2" id="KW-1015">Disulfide bond</keyword>
<protein>
    <submittedName>
        <fullName evidence="7">BPI protein 2</fullName>
    </submittedName>
</protein>
<evidence type="ECO:0000256" key="1">
    <source>
        <dbReference type="ARBA" id="ARBA00007292"/>
    </source>
</evidence>
<feature type="domain" description="Lipid-binding serum glycoprotein N-terminal" evidence="5">
    <location>
        <begin position="29"/>
        <end position="253"/>
    </location>
</feature>
<keyword evidence="4" id="KW-0732">Signal</keyword>
<accession>A0A481MSN2</accession>
<dbReference type="Gene3D" id="3.15.10.10">
    <property type="entry name" value="Bactericidal permeability-increasing protein, domain 1"/>
    <property type="match status" value="1"/>
</dbReference>
<dbReference type="GO" id="GO:0008289">
    <property type="term" value="F:lipid binding"/>
    <property type="evidence" value="ECO:0007669"/>
    <property type="project" value="InterPro"/>
</dbReference>
<evidence type="ECO:0000256" key="2">
    <source>
        <dbReference type="ARBA" id="ARBA00023157"/>
    </source>
</evidence>
<evidence type="ECO:0000259" key="6">
    <source>
        <dbReference type="SMART" id="SM00329"/>
    </source>
</evidence>
<sequence>MVINMKICLILLACLVGFVLATNPGAQIRISQHGIQYAGNVLVQKLAEKFAGQPIPDINGKSGKVKYEFKNMRVTNFNPPQFTAKVNPGQGVSLTLSGATLSVHGDWRYKIKILFPISDSGSVDVSLYDVTITNSVVFGEAQGHPTVRSTGCSCNIGNVNIDIHSGLDWLYNLFKDYIEKKIESTLRDKLCELLDKEINEEAAQSLAELKMITKIGRMSQEDIMMNFSLVTAPIMGSQYVEAQMSGEIFMSKDTPGHSGLTPAPFQDTHDTTHMVNIWLSDFILDSFGFSLQKRSLLAYNFTKDDLKPKDQHFLDIQCDDSSLETKCVGSVVPKLRKIPKYANGSVVVGMWSTMVPRLNIRPGQLTGLFKGNMAFFVKPTPTADPEYVFTINVTASFLLQASMKGNFIHGKIARSRVRVDVIDSQIGPISDVGLQWIFNSINTMFIQDQLNKKGAEGVELPQIKNVVYVDPEFDLMANSLVVKANLLYNPPGK</sequence>
<evidence type="ECO:0000313" key="7">
    <source>
        <dbReference type="EMBL" id="QAU32336.1"/>
    </source>
</evidence>
<feature type="chain" id="PRO_5019856491" evidence="4">
    <location>
        <begin position="22"/>
        <end position="493"/>
    </location>
</feature>
<feature type="signal peptide" evidence="4">
    <location>
        <begin position="1"/>
        <end position="21"/>
    </location>
</feature>
<comment type="similarity">
    <text evidence="1">Belongs to the BPI/LBP/Plunc superfamily. BPI/LBP family.</text>
</comment>
<dbReference type="InterPro" id="IPR017942">
    <property type="entry name" value="Lipid-bd_serum_glycop_N"/>
</dbReference>
<evidence type="ECO:0000256" key="4">
    <source>
        <dbReference type="SAM" id="SignalP"/>
    </source>
</evidence>
<dbReference type="SMART" id="SM00329">
    <property type="entry name" value="BPI2"/>
    <property type="match status" value="1"/>
</dbReference>
<dbReference type="AlphaFoldDB" id="A0A481MSN2"/>